<dbReference type="Proteomes" id="UP000031196">
    <property type="component" value="Unassembled WGS sequence"/>
</dbReference>
<feature type="domain" description="Helix-hairpin-helix DNA-binding motif class 1" evidence="3">
    <location>
        <begin position="277"/>
        <end position="296"/>
    </location>
</feature>
<organism evidence="4 5">
    <name type="scientific">Pseudarthrobacter phenanthrenivorans</name>
    <name type="common">Arthrobacter phenanthrenivorans</name>
    <dbReference type="NCBI Taxonomy" id="361575"/>
    <lineage>
        <taxon>Bacteria</taxon>
        <taxon>Bacillati</taxon>
        <taxon>Actinomycetota</taxon>
        <taxon>Actinomycetes</taxon>
        <taxon>Micrococcales</taxon>
        <taxon>Micrococcaceae</taxon>
        <taxon>Pseudarthrobacter</taxon>
    </lineage>
</organism>
<dbReference type="InterPro" id="IPR010994">
    <property type="entry name" value="RuvA_2-like"/>
</dbReference>
<gene>
    <name evidence="4" type="ORF">RM50_15145</name>
</gene>
<comment type="caution">
    <text evidence="4">The sequence shown here is derived from an EMBL/GenBank/DDBJ whole genome shotgun (WGS) entry which is preliminary data.</text>
</comment>
<accession>A0A0B4EG13</accession>
<feature type="compositionally biased region" description="Low complexity" evidence="1">
    <location>
        <begin position="131"/>
        <end position="140"/>
    </location>
</feature>
<dbReference type="InterPro" id="IPR003583">
    <property type="entry name" value="Hlx-hairpin-Hlx_DNA-bd_motif"/>
</dbReference>
<keyword evidence="2" id="KW-0812">Transmembrane</keyword>
<evidence type="ECO:0000256" key="2">
    <source>
        <dbReference type="SAM" id="Phobius"/>
    </source>
</evidence>
<keyword evidence="2" id="KW-0472">Membrane</keyword>
<evidence type="ECO:0000259" key="3">
    <source>
        <dbReference type="SMART" id="SM00278"/>
    </source>
</evidence>
<sequence>MSRRDAAATRQQARHVRARLQAAVGEAAPADPENRLGLDGFEYRGPVEANGPPADGDSEGTPGAGPVLRWRVGVRVALLLAAVAAAACAWFWWQAANAAPEVLPLSGVSSGTADGKEGGGKPSDEAEEHPAAASPHPGESAPADLVVVHVAGAVAKPGVVRLQQGSRVEDAIAAAGGATPEADPNRLNLALVVDDGQKIHVPLQGEPLAAAPDAAESAASGGDGSGSHPAGSGPPGGKVNLSTADVAMLDTLPKVGPVLAQRIVDWRKEHGPFRSVEELDAVDGVGPKMLEALLPLVTV</sequence>
<feature type="transmembrane region" description="Helical" evidence="2">
    <location>
        <begin position="72"/>
        <end position="93"/>
    </location>
</feature>
<feature type="compositionally biased region" description="Low complexity" evidence="1">
    <location>
        <begin position="210"/>
        <end position="231"/>
    </location>
</feature>
<dbReference type="PANTHER" id="PTHR21180">
    <property type="entry name" value="ENDONUCLEASE/EXONUCLEASE/PHOSPHATASE FAMILY DOMAIN-CONTAINING PROTEIN 1"/>
    <property type="match status" value="1"/>
</dbReference>
<keyword evidence="2" id="KW-1133">Transmembrane helix</keyword>
<dbReference type="GO" id="GO:0006281">
    <property type="term" value="P:DNA repair"/>
    <property type="evidence" value="ECO:0007669"/>
    <property type="project" value="InterPro"/>
</dbReference>
<evidence type="ECO:0000313" key="4">
    <source>
        <dbReference type="EMBL" id="KIC65608.1"/>
    </source>
</evidence>
<name>A0A0B4EG13_PSEPS</name>
<feature type="region of interest" description="Disordered" evidence="1">
    <location>
        <begin position="109"/>
        <end position="140"/>
    </location>
</feature>
<dbReference type="GO" id="GO:0015627">
    <property type="term" value="C:type II protein secretion system complex"/>
    <property type="evidence" value="ECO:0007669"/>
    <property type="project" value="TreeGrafter"/>
</dbReference>
<dbReference type="AlphaFoldDB" id="A0A0B4EG13"/>
<dbReference type="SMART" id="SM00278">
    <property type="entry name" value="HhH1"/>
    <property type="match status" value="2"/>
</dbReference>
<dbReference type="PANTHER" id="PTHR21180:SF32">
    <property type="entry name" value="ENDONUCLEASE_EXONUCLEASE_PHOSPHATASE FAMILY DOMAIN-CONTAINING PROTEIN 1"/>
    <property type="match status" value="1"/>
</dbReference>
<feature type="region of interest" description="Disordered" evidence="1">
    <location>
        <begin position="210"/>
        <end position="241"/>
    </location>
</feature>
<feature type="compositionally biased region" description="Basic and acidic residues" evidence="1">
    <location>
        <begin position="114"/>
        <end position="130"/>
    </location>
</feature>
<dbReference type="Pfam" id="PF10531">
    <property type="entry name" value="SLBB"/>
    <property type="match status" value="1"/>
</dbReference>
<reference evidence="4 5" key="1">
    <citation type="submission" date="2014-12" db="EMBL/GenBank/DDBJ databases">
        <title>Genome sequencing of Arthrobacter phenanthrenivorans SWC37.</title>
        <authorList>
            <person name="Tan P.W."/>
            <person name="Chan K.-G."/>
        </authorList>
    </citation>
    <scope>NUCLEOTIDE SEQUENCE [LARGE SCALE GENOMIC DNA]</scope>
    <source>
        <strain evidence="4 5">SWC37</strain>
    </source>
</reference>
<dbReference type="Pfam" id="PF12836">
    <property type="entry name" value="HHH_3"/>
    <property type="match status" value="1"/>
</dbReference>
<dbReference type="SUPFAM" id="SSF47781">
    <property type="entry name" value="RuvA domain 2-like"/>
    <property type="match status" value="1"/>
</dbReference>
<proteinExistence type="predicted"/>
<evidence type="ECO:0000313" key="5">
    <source>
        <dbReference type="Proteomes" id="UP000031196"/>
    </source>
</evidence>
<evidence type="ECO:0000256" key="1">
    <source>
        <dbReference type="SAM" id="MobiDB-lite"/>
    </source>
</evidence>
<protein>
    <submittedName>
        <fullName evidence="4">Competence protein ComEA</fullName>
    </submittedName>
</protein>
<feature type="region of interest" description="Disordered" evidence="1">
    <location>
        <begin position="1"/>
        <end position="62"/>
    </location>
</feature>
<dbReference type="GO" id="GO:0003677">
    <property type="term" value="F:DNA binding"/>
    <property type="evidence" value="ECO:0007669"/>
    <property type="project" value="InterPro"/>
</dbReference>
<dbReference type="GO" id="GO:0015628">
    <property type="term" value="P:protein secretion by the type II secretion system"/>
    <property type="evidence" value="ECO:0007669"/>
    <property type="project" value="TreeGrafter"/>
</dbReference>
<dbReference type="InterPro" id="IPR019554">
    <property type="entry name" value="Soluble_ligand-bd"/>
</dbReference>
<dbReference type="Gene3D" id="3.10.560.10">
    <property type="entry name" value="Outer membrane lipoprotein wza domain like"/>
    <property type="match status" value="1"/>
</dbReference>
<dbReference type="RefSeq" id="WP_043454345.1">
    <property type="nucleotide sequence ID" value="NZ_JWTB01000030.1"/>
</dbReference>
<dbReference type="EMBL" id="JWTB01000030">
    <property type="protein sequence ID" value="KIC65608.1"/>
    <property type="molecule type" value="Genomic_DNA"/>
</dbReference>
<dbReference type="OrthoDB" id="9758724at2"/>
<feature type="domain" description="Helix-hairpin-helix DNA-binding motif class 1" evidence="3">
    <location>
        <begin position="247"/>
        <end position="266"/>
    </location>
</feature>
<dbReference type="Gene3D" id="1.10.150.280">
    <property type="entry name" value="AF1531-like domain"/>
    <property type="match status" value="1"/>
</dbReference>
<dbReference type="InterPro" id="IPR051675">
    <property type="entry name" value="Endo/Exo/Phosphatase_dom_1"/>
</dbReference>